<protein>
    <recommendedName>
        <fullName evidence="9">Alcohol dehydrogenase</fullName>
    </recommendedName>
</protein>
<dbReference type="InterPro" id="IPR031640">
    <property type="entry name" value="Glu_dehyd_C"/>
</dbReference>
<dbReference type="PROSITE" id="PS00059">
    <property type="entry name" value="ADH_ZINC"/>
    <property type="match status" value="1"/>
</dbReference>
<dbReference type="Pfam" id="PF08240">
    <property type="entry name" value="ADH_N"/>
    <property type="match status" value="1"/>
</dbReference>
<evidence type="ECO:0000313" key="8">
    <source>
        <dbReference type="Proteomes" id="UP000178264"/>
    </source>
</evidence>
<dbReference type="Gene3D" id="3.90.180.10">
    <property type="entry name" value="Medium-chain alcohol dehydrogenases, catalytic domain"/>
    <property type="match status" value="1"/>
</dbReference>
<evidence type="ECO:0000256" key="3">
    <source>
        <dbReference type="ARBA" id="ARBA00022833"/>
    </source>
</evidence>
<organism evidence="7 8">
    <name type="scientific">Candidatus Uhrbacteria bacterium RIFCSPLOWO2_02_FULL_49_11</name>
    <dbReference type="NCBI Taxonomy" id="1802409"/>
    <lineage>
        <taxon>Bacteria</taxon>
        <taxon>Candidatus Uhriibacteriota</taxon>
    </lineage>
</organism>
<dbReference type="PANTHER" id="PTHR43189:SF2">
    <property type="entry name" value="GLUCOSE 1-DEHYDROGENASE"/>
    <property type="match status" value="1"/>
</dbReference>
<evidence type="ECO:0000259" key="5">
    <source>
        <dbReference type="Pfam" id="PF08240"/>
    </source>
</evidence>
<evidence type="ECO:0000256" key="1">
    <source>
        <dbReference type="ARBA" id="ARBA00001947"/>
    </source>
</evidence>
<evidence type="ECO:0000256" key="4">
    <source>
        <dbReference type="ARBA" id="ARBA00023002"/>
    </source>
</evidence>
<dbReference type="AlphaFoldDB" id="A0A1F7VAU1"/>
<dbReference type="InterPro" id="IPR002328">
    <property type="entry name" value="ADH_Zn_CS"/>
</dbReference>
<accession>A0A1F7VAU1</accession>
<evidence type="ECO:0000256" key="2">
    <source>
        <dbReference type="ARBA" id="ARBA00022723"/>
    </source>
</evidence>
<dbReference type="EMBL" id="MGER01000065">
    <property type="protein sequence ID" value="OGL87670.1"/>
    <property type="molecule type" value="Genomic_DNA"/>
</dbReference>
<evidence type="ECO:0000313" key="7">
    <source>
        <dbReference type="EMBL" id="OGL87670.1"/>
    </source>
</evidence>
<name>A0A1F7VAU1_9BACT</name>
<dbReference type="InterPro" id="IPR013154">
    <property type="entry name" value="ADH-like_N"/>
</dbReference>
<dbReference type="GO" id="GO:0016491">
    <property type="term" value="F:oxidoreductase activity"/>
    <property type="evidence" value="ECO:0007669"/>
    <property type="project" value="UniProtKB-KW"/>
</dbReference>
<sequence length="374" mass="41721">MFAAGLKLNEPGIFALDIPKPRIERPDEVLIKIIATGIDGTDKSLYRHHLVDAPAQEDFLVLGHESYGVVEEVGKEVKDIKPGDCVVPTVRRGCGICAACRNHQSDYCYTGLYKERGIHKLHGFLTEYVVEHAHHLVTIPQDLGSISVWIEPMSIIMKAMEQMLMIQQRVPFFCPHNQHGWSMDDWGGCKKGIVIGAGPLGFLATAVLALHGMELYNVEIVPEDNIKVQFIKELGASFIDGNAFTAQQVAQGIDRIDLIFEASGASKLAIDFIPVMSRNAIYLMTGVPRVSGRNEEFDADLLLRQIVRQNQVIIGSVNGNREHFKKAVAMVQEIEARYNHILSRAISHRFPLKDFSKAFDLKDPNQLKIVLEVS</sequence>
<gene>
    <name evidence="7" type="ORF">A3I42_01480</name>
</gene>
<proteinExistence type="predicted"/>
<keyword evidence="2" id="KW-0479">Metal-binding</keyword>
<reference evidence="7 8" key="1">
    <citation type="journal article" date="2016" name="Nat. Commun.">
        <title>Thousands of microbial genomes shed light on interconnected biogeochemical processes in an aquifer system.</title>
        <authorList>
            <person name="Anantharaman K."/>
            <person name="Brown C.T."/>
            <person name="Hug L.A."/>
            <person name="Sharon I."/>
            <person name="Castelle C.J."/>
            <person name="Probst A.J."/>
            <person name="Thomas B.C."/>
            <person name="Singh A."/>
            <person name="Wilkins M.J."/>
            <person name="Karaoz U."/>
            <person name="Brodie E.L."/>
            <person name="Williams K.H."/>
            <person name="Hubbard S.S."/>
            <person name="Banfield J.F."/>
        </authorList>
    </citation>
    <scope>NUCLEOTIDE SEQUENCE [LARGE SCALE GENOMIC DNA]</scope>
</reference>
<feature type="domain" description="Alcohol dehydrogenase-like N-terminal" evidence="5">
    <location>
        <begin position="26"/>
        <end position="141"/>
    </location>
</feature>
<evidence type="ECO:0000259" key="6">
    <source>
        <dbReference type="Pfam" id="PF16912"/>
    </source>
</evidence>
<feature type="domain" description="Glucose dehydrogenase C-terminal" evidence="6">
    <location>
        <begin position="146"/>
        <end position="372"/>
    </location>
</feature>
<keyword evidence="4" id="KW-0560">Oxidoreductase</keyword>
<dbReference type="InterPro" id="IPR036291">
    <property type="entry name" value="NAD(P)-bd_dom_sf"/>
</dbReference>
<dbReference type="Pfam" id="PF16912">
    <property type="entry name" value="Glu_dehyd_C"/>
    <property type="match status" value="1"/>
</dbReference>
<dbReference type="Gene3D" id="3.40.50.720">
    <property type="entry name" value="NAD(P)-binding Rossmann-like Domain"/>
    <property type="match status" value="1"/>
</dbReference>
<dbReference type="InterPro" id="IPR011032">
    <property type="entry name" value="GroES-like_sf"/>
</dbReference>
<dbReference type="Proteomes" id="UP000178264">
    <property type="component" value="Unassembled WGS sequence"/>
</dbReference>
<comment type="caution">
    <text evidence="7">The sequence shown here is derived from an EMBL/GenBank/DDBJ whole genome shotgun (WGS) entry which is preliminary data.</text>
</comment>
<comment type="cofactor">
    <cofactor evidence="1">
        <name>Zn(2+)</name>
        <dbReference type="ChEBI" id="CHEBI:29105"/>
    </cofactor>
</comment>
<dbReference type="SUPFAM" id="SSF50129">
    <property type="entry name" value="GroES-like"/>
    <property type="match status" value="1"/>
</dbReference>
<dbReference type="PANTHER" id="PTHR43189">
    <property type="entry name" value="ZINC-TYPE ALCOHOL DEHYDROGENASE-LIKE PROTEIN C1198.01-RELATED"/>
    <property type="match status" value="1"/>
</dbReference>
<dbReference type="GO" id="GO:0008270">
    <property type="term" value="F:zinc ion binding"/>
    <property type="evidence" value="ECO:0007669"/>
    <property type="project" value="InterPro"/>
</dbReference>
<evidence type="ECO:0008006" key="9">
    <source>
        <dbReference type="Google" id="ProtNLM"/>
    </source>
</evidence>
<keyword evidence="3" id="KW-0862">Zinc</keyword>
<dbReference type="SUPFAM" id="SSF51735">
    <property type="entry name" value="NAD(P)-binding Rossmann-fold domains"/>
    <property type="match status" value="1"/>
</dbReference>